<sequence length="129" mass="13773">MSTAILLTLHERSWLYTVPVELIRGRGEHVCEVSVSADRLCPMDLAEEARAAGAAFLPADATLRARPWQPERLYRAALDAWRGALPGGQRLTLPASADAAALETMVCATERAFAALGLRAAHHLADGGA</sequence>
<dbReference type="EMBL" id="JALJXV010000003">
    <property type="protein sequence ID" value="MCP1674135.1"/>
    <property type="molecule type" value="Genomic_DNA"/>
</dbReference>
<organism evidence="1 2">
    <name type="scientific">Natronocella acetinitrilica</name>
    <dbReference type="NCBI Taxonomy" id="414046"/>
    <lineage>
        <taxon>Bacteria</taxon>
        <taxon>Pseudomonadati</taxon>
        <taxon>Pseudomonadota</taxon>
        <taxon>Gammaproteobacteria</taxon>
        <taxon>Chromatiales</taxon>
        <taxon>Ectothiorhodospiraceae</taxon>
        <taxon>Natronocella</taxon>
    </lineage>
</organism>
<accession>A0AAE3KAD3</accession>
<proteinExistence type="predicted"/>
<reference evidence="1" key="1">
    <citation type="submission" date="2022-03" db="EMBL/GenBank/DDBJ databases">
        <title>Genomic Encyclopedia of Type Strains, Phase III (KMG-III): the genomes of soil and plant-associated and newly described type strains.</title>
        <authorList>
            <person name="Whitman W."/>
        </authorList>
    </citation>
    <scope>NUCLEOTIDE SEQUENCE</scope>
    <source>
        <strain evidence="1">ANL 6-2</strain>
    </source>
</reference>
<protein>
    <submittedName>
        <fullName evidence="1">Uncharacterized protein</fullName>
    </submittedName>
</protein>
<evidence type="ECO:0000313" key="2">
    <source>
        <dbReference type="Proteomes" id="UP001205843"/>
    </source>
</evidence>
<dbReference type="AlphaFoldDB" id="A0AAE3KAD3"/>
<evidence type="ECO:0000313" key="1">
    <source>
        <dbReference type="EMBL" id="MCP1674135.1"/>
    </source>
</evidence>
<keyword evidence="2" id="KW-1185">Reference proteome</keyword>
<gene>
    <name evidence="1" type="ORF">J2T57_001237</name>
</gene>
<dbReference type="RefSeq" id="WP_253475815.1">
    <property type="nucleotide sequence ID" value="NZ_JALJXV010000003.1"/>
</dbReference>
<comment type="caution">
    <text evidence="1">The sequence shown here is derived from an EMBL/GenBank/DDBJ whole genome shotgun (WGS) entry which is preliminary data.</text>
</comment>
<dbReference type="Proteomes" id="UP001205843">
    <property type="component" value="Unassembled WGS sequence"/>
</dbReference>
<name>A0AAE3KAD3_9GAMM</name>